<dbReference type="AlphaFoldDB" id="A0A2H1VI85"/>
<organism evidence="1">
    <name type="scientific">Spodoptera frugiperda</name>
    <name type="common">Fall armyworm</name>
    <dbReference type="NCBI Taxonomy" id="7108"/>
    <lineage>
        <taxon>Eukaryota</taxon>
        <taxon>Metazoa</taxon>
        <taxon>Ecdysozoa</taxon>
        <taxon>Arthropoda</taxon>
        <taxon>Hexapoda</taxon>
        <taxon>Insecta</taxon>
        <taxon>Pterygota</taxon>
        <taxon>Neoptera</taxon>
        <taxon>Endopterygota</taxon>
        <taxon>Lepidoptera</taxon>
        <taxon>Glossata</taxon>
        <taxon>Ditrysia</taxon>
        <taxon>Noctuoidea</taxon>
        <taxon>Noctuidae</taxon>
        <taxon>Amphipyrinae</taxon>
        <taxon>Spodoptera</taxon>
    </lineage>
</organism>
<name>A0A2H1VI85_SPOFR</name>
<dbReference type="EMBL" id="ODYU01002516">
    <property type="protein sequence ID" value="SOQ40112.1"/>
    <property type="molecule type" value="Genomic_DNA"/>
</dbReference>
<proteinExistence type="predicted"/>
<protein>
    <submittedName>
        <fullName evidence="1">SFRICE_033535</fullName>
    </submittedName>
</protein>
<evidence type="ECO:0000313" key="1">
    <source>
        <dbReference type="EMBL" id="SOQ40112.1"/>
    </source>
</evidence>
<reference evidence="1" key="1">
    <citation type="submission" date="2016-07" db="EMBL/GenBank/DDBJ databases">
        <authorList>
            <person name="Bretaudeau A."/>
        </authorList>
    </citation>
    <scope>NUCLEOTIDE SEQUENCE</scope>
    <source>
        <strain evidence="1">Rice</strain>
        <tissue evidence="1">Whole body</tissue>
    </source>
</reference>
<sequence>MVSNRRRPWTLETPEALQVRYRLLRVRNLRVVVWEWGWGRLGRANLRRANVYVTELLLNDWTDFDEIFCVCSRGSENGLDSQFCPLANGVDFGMFYIGSDTFSN</sequence>
<gene>
    <name evidence="1" type="ORF">SFRICE_033535</name>
</gene>
<accession>A0A2H1VI85</accession>